<sequence>MTTLWRKLQVPSKLDLYKFEKVYRTGTTVPTIEQSKLSLSERIRESVQKVSFLEVCPFYQVHCFYT</sequence>
<dbReference type="Proteomes" id="UP000031512">
    <property type="component" value="Unassembled WGS sequence"/>
</dbReference>
<reference evidence="1 2" key="1">
    <citation type="journal article" date="2012" name="BMC Genomics">
        <title>Comparative genomic analysis and phylogenetic position of Theileria equi.</title>
        <authorList>
            <person name="Kappmeyer L.S."/>
            <person name="Thiagarajan M."/>
            <person name="Herndon D.R."/>
            <person name="Ramsay J.D."/>
            <person name="Caler E."/>
            <person name="Djikeng A."/>
            <person name="Gillespie J.J."/>
            <person name="Lau A.O."/>
            <person name="Roalson E.H."/>
            <person name="Silva J.C."/>
            <person name="Silva M.G."/>
            <person name="Suarez C.E."/>
            <person name="Ueti M.W."/>
            <person name="Nene V.M."/>
            <person name="Mealey R.H."/>
            <person name="Knowles D.P."/>
            <person name="Brayton K.A."/>
        </authorList>
    </citation>
    <scope>NUCLEOTIDE SEQUENCE [LARGE SCALE GENOMIC DNA]</scope>
    <source>
        <strain evidence="1 2">WA</strain>
    </source>
</reference>
<dbReference type="EMBL" id="ACOU01000003">
    <property type="protein sequence ID" value="EKX73100.1"/>
    <property type="molecule type" value="Genomic_DNA"/>
</dbReference>
<evidence type="ECO:0000313" key="2">
    <source>
        <dbReference type="Proteomes" id="UP000031512"/>
    </source>
</evidence>
<dbReference type="GeneID" id="15803070"/>
<dbReference type="RefSeq" id="XP_004832552.1">
    <property type="nucleotide sequence ID" value="XM_004832495.1"/>
</dbReference>
<dbReference type="KEGG" id="beq:BEWA_051520"/>
<proteinExistence type="predicted"/>
<gene>
    <name evidence="1" type="ORF">BEWA_051520</name>
</gene>
<dbReference type="OrthoDB" id="420763at2759"/>
<name>L1LCW9_THEEQ</name>
<dbReference type="VEuPathDB" id="PiroplasmaDB:BEWA_051520"/>
<dbReference type="AlphaFoldDB" id="L1LCW9"/>
<evidence type="ECO:0000313" key="1">
    <source>
        <dbReference type="EMBL" id="EKX73100.1"/>
    </source>
</evidence>
<organism evidence="1 2">
    <name type="scientific">Theileria equi strain WA</name>
    <dbReference type="NCBI Taxonomy" id="1537102"/>
    <lineage>
        <taxon>Eukaryota</taxon>
        <taxon>Sar</taxon>
        <taxon>Alveolata</taxon>
        <taxon>Apicomplexa</taxon>
        <taxon>Aconoidasida</taxon>
        <taxon>Piroplasmida</taxon>
        <taxon>Theileriidae</taxon>
        <taxon>Theileria</taxon>
    </lineage>
</organism>
<accession>L1LCW9</accession>
<comment type="caution">
    <text evidence="1">The sequence shown here is derived from an EMBL/GenBank/DDBJ whole genome shotgun (WGS) entry which is preliminary data.</text>
</comment>
<keyword evidence="2" id="KW-1185">Reference proteome</keyword>
<protein>
    <submittedName>
        <fullName evidence="1">Uncharacterized protein</fullName>
    </submittedName>
</protein>
<dbReference type="STRING" id="1537102.L1LCW9"/>